<protein>
    <submittedName>
        <fullName evidence="2">Uncharacterized protein</fullName>
    </submittedName>
</protein>
<feature type="region of interest" description="Disordered" evidence="1">
    <location>
        <begin position="1"/>
        <end position="77"/>
    </location>
</feature>
<keyword evidence="3" id="KW-1185">Reference proteome</keyword>
<evidence type="ECO:0000313" key="3">
    <source>
        <dbReference type="Proteomes" id="UP000503011"/>
    </source>
</evidence>
<reference evidence="2 3" key="1">
    <citation type="submission" date="2020-03" db="EMBL/GenBank/DDBJ databases">
        <title>Whole genome shotgun sequence of Phytohabitans suffuscus NBRC 105367.</title>
        <authorList>
            <person name="Komaki H."/>
            <person name="Tamura T."/>
        </authorList>
    </citation>
    <scope>NUCLEOTIDE SEQUENCE [LARGE SCALE GENOMIC DNA]</scope>
    <source>
        <strain evidence="2 3">NBRC 105367</strain>
    </source>
</reference>
<name>A0A6F8Z0P9_9ACTN</name>
<reference evidence="2 3" key="2">
    <citation type="submission" date="2020-03" db="EMBL/GenBank/DDBJ databases">
        <authorList>
            <person name="Ichikawa N."/>
            <person name="Kimura A."/>
            <person name="Kitahashi Y."/>
            <person name="Uohara A."/>
        </authorList>
    </citation>
    <scope>NUCLEOTIDE SEQUENCE [LARGE SCALE GENOMIC DNA]</scope>
    <source>
        <strain evidence="2 3">NBRC 105367</strain>
    </source>
</reference>
<feature type="compositionally biased region" description="Basic and acidic residues" evidence="1">
    <location>
        <begin position="61"/>
        <end position="75"/>
    </location>
</feature>
<dbReference type="Proteomes" id="UP000503011">
    <property type="component" value="Chromosome"/>
</dbReference>
<proteinExistence type="predicted"/>
<evidence type="ECO:0000256" key="1">
    <source>
        <dbReference type="SAM" id="MobiDB-lite"/>
    </source>
</evidence>
<accession>A0A6F8Z0P9</accession>
<dbReference type="AlphaFoldDB" id="A0A6F8Z0P9"/>
<feature type="region of interest" description="Disordered" evidence="1">
    <location>
        <begin position="165"/>
        <end position="196"/>
    </location>
</feature>
<organism evidence="2 3">
    <name type="scientific">Phytohabitans suffuscus</name>
    <dbReference type="NCBI Taxonomy" id="624315"/>
    <lineage>
        <taxon>Bacteria</taxon>
        <taxon>Bacillati</taxon>
        <taxon>Actinomycetota</taxon>
        <taxon>Actinomycetes</taxon>
        <taxon>Micromonosporales</taxon>
        <taxon>Micromonosporaceae</taxon>
    </lineage>
</organism>
<feature type="compositionally biased region" description="Gly residues" evidence="1">
    <location>
        <begin position="175"/>
        <end position="187"/>
    </location>
</feature>
<gene>
    <name evidence="2" type="ORF">Psuf_093180</name>
</gene>
<sequence>MRQEHLRHVRAQPQRLRGVRPADQLQGVAGRRADDLAPFPERLDDDVGDVDLLGEGPAQHRRPDPDDRPGGDHPRGQVHLLAGQQVELAEEVAGAAAVDQALALDRGRLADDVDGRRLEQEEVVGVVAGRVQVPADLGLLHLAIPAEPAELLVVEDRPALGRTAVHAAQPDGVRAGAGRGAGAGGGSSLSRKPCRS</sequence>
<evidence type="ECO:0000313" key="2">
    <source>
        <dbReference type="EMBL" id="BCB92005.1"/>
    </source>
</evidence>
<dbReference type="EMBL" id="AP022871">
    <property type="protein sequence ID" value="BCB92005.1"/>
    <property type="molecule type" value="Genomic_DNA"/>
</dbReference>
<dbReference type="KEGG" id="psuu:Psuf_093180"/>